<feature type="non-terminal residue" evidence="1">
    <location>
        <position position="147"/>
    </location>
</feature>
<accession>A0A0S7EUT7</accession>
<feature type="non-terminal residue" evidence="1">
    <location>
        <position position="1"/>
    </location>
</feature>
<proteinExistence type="predicted"/>
<gene>
    <name evidence="1" type="primary">PPUP7698</name>
</gene>
<name>A0A0S7EUT7_9TELE</name>
<dbReference type="EMBL" id="GBYX01475113">
    <property type="protein sequence ID" value="JAO06562.1"/>
    <property type="molecule type" value="Transcribed_RNA"/>
</dbReference>
<evidence type="ECO:0000313" key="1">
    <source>
        <dbReference type="EMBL" id="JAO06562.1"/>
    </source>
</evidence>
<reference evidence="1" key="1">
    <citation type="submission" date="2014-12" db="EMBL/GenBank/DDBJ databases">
        <title>Parallel Evolution in Life History Adaptation Evident in the Tissue-Specific Poeciliopsis prolifica transcriptome.</title>
        <authorList>
            <person name="Jue N.K."/>
            <person name="Foley R.J."/>
            <person name="Obergfell C."/>
            <person name="Reznick D.N."/>
            <person name="O'Neill R.J."/>
            <person name="O'Neill M.J."/>
        </authorList>
    </citation>
    <scope>NUCLEOTIDE SEQUENCE</scope>
</reference>
<dbReference type="AlphaFoldDB" id="A0A0S7EUT7"/>
<sequence>GEDAMDYWIRLNKSIDAVDECLRRRGKCVEDPRGEVVMMFISHCPDPTLSLSFQMKPPEQWTAAEIQRCLDGRVRKVRSVVANTQALDSADTLHDPMATLQPTGAYSVATVEPVSQQMVTMFDRVLSLCNASLATGRQRAGRSQAPQ</sequence>
<organism evidence="1">
    <name type="scientific">Poeciliopsis prolifica</name>
    <name type="common">blackstripe livebearer</name>
    <dbReference type="NCBI Taxonomy" id="188132"/>
    <lineage>
        <taxon>Eukaryota</taxon>
        <taxon>Metazoa</taxon>
        <taxon>Chordata</taxon>
        <taxon>Craniata</taxon>
        <taxon>Vertebrata</taxon>
        <taxon>Euteleostomi</taxon>
        <taxon>Actinopterygii</taxon>
        <taxon>Neopterygii</taxon>
        <taxon>Teleostei</taxon>
        <taxon>Neoteleostei</taxon>
        <taxon>Acanthomorphata</taxon>
        <taxon>Ovalentaria</taxon>
        <taxon>Atherinomorphae</taxon>
        <taxon>Cyprinodontiformes</taxon>
        <taxon>Poeciliidae</taxon>
        <taxon>Poeciliinae</taxon>
        <taxon>Poeciliopsis</taxon>
    </lineage>
</organism>
<protein>
    <submittedName>
        <fullName evidence="1">PPUP7698</fullName>
    </submittedName>
</protein>